<proteinExistence type="predicted"/>
<keyword evidence="2" id="KW-1185">Reference proteome</keyword>
<organism evidence="1 2">
    <name type="scientific">Boletus edulis BED1</name>
    <dbReference type="NCBI Taxonomy" id="1328754"/>
    <lineage>
        <taxon>Eukaryota</taxon>
        <taxon>Fungi</taxon>
        <taxon>Dikarya</taxon>
        <taxon>Basidiomycota</taxon>
        <taxon>Agaricomycotina</taxon>
        <taxon>Agaricomycetes</taxon>
        <taxon>Agaricomycetidae</taxon>
        <taxon>Boletales</taxon>
        <taxon>Boletineae</taxon>
        <taxon>Boletaceae</taxon>
        <taxon>Boletoideae</taxon>
        <taxon>Boletus</taxon>
    </lineage>
</organism>
<reference evidence="1" key="2">
    <citation type="journal article" date="2020" name="Nat. Commun.">
        <title>Large-scale genome sequencing of mycorrhizal fungi provides insights into the early evolution of symbiotic traits.</title>
        <authorList>
            <person name="Miyauchi S."/>
            <person name="Kiss E."/>
            <person name="Kuo A."/>
            <person name="Drula E."/>
            <person name="Kohler A."/>
            <person name="Sanchez-Garcia M."/>
            <person name="Morin E."/>
            <person name="Andreopoulos B."/>
            <person name="Barry K.W."/>
            <person name="Bonito G."/>
            <person name="Buee M."/>
            <person name="Carver A."/>
            <person name="Chen C."/>
            <person name="Cichocki N."/>
            <person name="Clum A."/>
            <person name="Culley D."/>
            <person name="Crous P.W."/>
            <person name="Fauchery L."/>
            <person name="Girlanda M."/>
            <person name="Hayes R.D."/>
            <person name="Keri Z."/>
            <person name="LaButti K."/>
            <person name="Lipzen A."/>
            <person name="Lombard V."/>
            <person name="Magnuson J."/>
            <person name="Maillard F."/>
            <person name="Murat C."/>
            <person name="Nolan M."/>
            <person name="Ohm R.A."/>
            <person name="Pangilinan J."/>
            <person name="Pereira M.F."/>
            <person name="Perotto S."/>
            <person name="Peter M."/>
            <person name="Pfister S."/>
            <person name="Riley R."/>
            <person name="Sitrit Y."/>
            <person name="Stielow J.B."/>
            <person name="Szollosi G."/>
            <person name="Zifcakova L."/>
            <person name="Stursova M."/>
            <person name="Spatafora J.W."/>
            <person name="Tedersoo L."/>
            <person name="Vaario L.M."/>
            <person name="Yamada A."/>
            <person name="Yan M."/>
            <person name="Wang P."/>
            <person name="Xu J."/>
            <person name="Bruns T."/>
            <person name="Baldrian P."/>
            <person name="Vilgalys R."/>
            <person name="Dunand C."/>
            <person name="Henrissat B."/>
            <person name="Grigoriev I.V."/>
            <person name="Hibbett D."/>
            <person name="Nagy L.G."/>
            <person name="Martin F.M."/>
        </authorList>
    </citation>
    <scope>NUCLEOTIDE SEQUENCE</scope>
    <source>
        <strain evidence="1">BED1</strain>
    </source>
</reference>
<name>A0AAD4GJM0_BOLED</name>
<dbReference type="AlphaFoldDB" id="A0AAD4GJM0"/>
<protein>
    <submittedName>
        <fullName evidence="1">Uncharacterized protein</fullName>
    </submittedName>
</protein>
<sequence>MLLFGSPIPSICITPAPPEEIRPDPYSPFSSEILDVEDDEYRTNRLSLPPLPPWQSSSLRPASRLRQGLTQYQFISLLKVSRHQRAKFGLQKVPDLRKELALKSQALKQLDRRARFLSKLGGPSTVTLSIPEVPPSCCGFKPEYSPLEIAAEISEDSVVVNSPNPAWDKWVECAPLIAEQPLASSTFPPAMPLRKSSRIPPSLDEITARLKPVHVSSKRDCSPSRLPTFLKASSMSPASTDHQIKTLPVRLALNDETCDTSLNQQVIHPERSGPCTLTRESRRTVFFHTVDVAAGPTLHTTRADTARDMIVTLGRRNSPPPDLGRHECTRTSTEVKRWSASAHSGRVGFGCAVVSRYGL</sequence>
<dbReference type="Proteomes" id="UP001194468">
    <property type="component" value="Unassembled WGS sequence"/>
</dbReference>
<accession>A0AAD4GJM0</accession>
<comment type="caution">
    <text evidence="1">The sequence shown here is derived from an EMBL/GenBank/DDBJ whole genome shotgun (WGS) entry which is preliminary data.</text>
</comment>
<gene>
    <name evidence="1" type="ORF">L210DRAFT_3529126</name>
</gene>
<evidence type="ECO:0000313" key="2">
    <source>
        <dbReference type="Proteomes" id="UP001194468"/>
    </source>
</evidence>
<reference evidence="1" key="1">
    <citation type="submission" date="2019-10" db="EMBL/GenBank/DDBJ databases">
        <authorList>
            <consortium name="DOE Joint Genome Institute"/>
            <person name="Kuo A."/>
            <person name="Miyauchi S."/>
            <person name="Kiss E."/>
            <person name="Drula E."/>
            <person name="Kohler A."/>
            <person name="Sanchez-Garcia M."/>
            <person name="Andreopoulos B."/>
            <person name="Barry K.W."/>
            <person name="Bonito G."/>
            <person name="Buee M."/>
            <person name="Carver A."/>
            <person name="Chen C."/>
            <person name="Cichocki N."/>
            <person name="Clum A."/>
            <person name="Culley D."/>
            <person name="Crous P.W."/>
            <person name="Fauchery L."/>
            <person name="Girlanda M."/>
            <person name="Hayes R."/>
            <person name="Keri Z."/>
            <person name="LaButti K."/>
            <person name="Lipzen A."/>
            <person name="Lombard V."/>
            <person name="Magnuson J."/>
            <person name="Maillard F."/>
            <person name="Morin E."/>
            <person name="Murat C."/>
            <person name="Nolan M."/>
            <person name="Ohm R."/>
            <person name="Pangilinan J."/>
            <person name="Pereira M."/>
            <person name="Perotto S."/>
            <person name="Peter M."/>
            <person name="Riley R."/>
            <person name="Sitrit Y."/>
            <person name="Stielow B."/>
            <person name="Szollosi G."/>
            <person name="Zifcakova L."/>
            <person name="Stursova M."/>
            <person name="Spatafora J.W."/>
            <person name="Tedersoo L."/>
            <person name="Vaario L.-M."/>
            <person name="Yamada A."/>
            <person name="Yan M."/>
            <person name="Wang P."/>
            <person name="Xu J."/>
            <person name="Bruns T."/>
            <person name="Baldrian P."/>
            <person name="Vilgalys R."/>
            <person name="Henrissat B."/>
            <person name="Grigoriev I.V."/>
            <person name="Hibbett D."/>
            <person name="Nagy L.G."/>
            <person name="Martin F.M."/>
        </authorList>
    </citation>
    <scope>NUCLEOTIDE SEQUENCE</scope>
    <source>
        <strain evidence="1">BED1</strain>
    </source>
</reference>
<dbReference type="EMBL" id="WHUW01000005">
    <property type="protein sequence ID" value="KAF8446130.1"/>
    <property type="molecule type" value="Genomic_DNA"/>
</dbReference>
<evidence type="ECO:0000313" key="1">
    <source>
        <dbReference type="EMBL" id="KAF8446130.1"/>
    </source>
</evidence>